<dbReference type="Proteomes" id="UP001468798">
    <property type="component" value="Unassembled WGS sequence"/>
</dbReference>
<proteinExistence type="predicted"/>
<protein>
    <submittedName>
        <fullName evidence="2">Uncharacterized protein</fullName>
    </submittedName>
</protein>
<reference evidence="2 3" key="1">
    <citation type="submission" date="2024-03" db="EMBL/GenBank/DDBJ databases">
        <title>Two novel species of the genus Flavobacterium exhibiting potentially degradation of complex polysaccharides.</title>
        <authorList>
            <person name="Lian X."/>
        </authorList>
    </citation>
    <scope>NUCLEOTIDE SEQUENCE [LARGE SCALE GENOMIC DNA]</scope>
    <source>
        <strain evidence="2 3">N6</strain>
    </source>
</reference>
<evidence type="ECO:0000313" key="2">
    <source>
        <dbReference type="EMBL" id="MEM0578679.1"/>
    </source>
</evidence>
<sequence>MNEFIKKNVLLVIIIIIIVILKCFDFYYRQNENSKMTVKVIGKVYDYHMDAGLDEYYMFKYFYSNKIYNEYEPENNKIDKSLIGRCFEVSVNPDHPSKSKLNLRKELDCSLYIPSSSKSQ</sequence>
<dbReference type="EMBL" id="JBCGDP010000034">
    <property type="protein sequence ID" value="MEM0578679.1"/>
    <property type="molecule type" value="Genomic_DNA"/>
</dbReference>
<keyword evidence="1" id="KW-1133">Transmembrane helix</keyword>
<feature type="transmembrane region" description="Helical" evidence="1">
    <location>
        <begin position="9"/>
        <end position="28"/>
    </location>
</feature>
<keyword evidence="1" id="KW-0472">Membrane</keyword>
<organism evidence="2 3">
    <name type="scientific">Flavobacterium polysaccharolyticum</name>
    <dbReference type="NCBI Taxonomy" id="3133148"/>
    <lineage>
        <taxon>Bacteria</taxon>
        <taxon>Pseudomonadati</taxon>
        <taxon>Bacteroidota</taxon>
        <taxon>Flavobacteriia</taxon>
        <taxon>Flavobacteriales</taxon>
        <taxon>Flavobacteriaceae</taxon>
        <taxon>Flavobacterium</taxon>
    </lineage>
</organism>
<name>A0ABU9NU02_9FLAO</name>
<accession>A0ABU9NU02</accession>
<keyword evidence="1" id="KW-0812">Transmembrane</keyword>
<keyword evidence="3" id="KW-1185">Reference proteome</keyword>
<comment type="caution">
    <text evidence="2">The sequence shown here is derived from an EMBL/GenBank/DDBJ whole genome shotgun (WGS) entry which is preliminary data.</text>
</comment>
<evidence type="ECO:0000313" key="3">
    <source>
        <dbReference type="Proteomes" id="UP001468798"/>
    </source>
</evidence>
<gene>
    <name evidence="2" type="ORF">WFZ86_19410</name>
</gene>
<dbReference type="RefSeq" id="WP_342693485.1">
    <property type="nucleotide sequence ID" value="NZ_JBCGDP010000034.1"/>
</dbReference>
<evidence type="ECO:0000256" key="1">
    <source>
        <dbReference type="SAM" id="Phobius"/>
    </source>
</evidence>